<organism evidence="2 3">
    <name type="scientific">Candidatus Dechloromonas phosphorivorans</name>
    <dbReference type="NCBI Taxonomy" id="2899244"/>
    <lineage>
        <taxon>Bacteria</taxon>
        <taxon>Pseudomonadati</taxon>
        <taxon>Pseudomonadota</taxon>
        <taxon>Betaproteobacteria</taxon>
        <taxon>Rhodocyclales</taxon>
        <taxon>Azonexaceae</taxon>
        <taxon>Dechloromonas</taxon>
    </lineage>
</organism>
<dbReference type="AlphaFoldDB" id="A0A9D7QPE8"/>
<evidence type="ECO:0000313" key="2">
    <source>
        <dbReference type="EMBL" id="MBK8891905.1"/>
    </source>
</evidence>
<evidence type="ECO:0000259" key="1">
    <source>
        <dbReference type="Pfam" id="PF13193"/>
    </source>
</evidence>
<gene>
    <name evidence="2" type="ORF">IPN75_16725</name>
</gene>
<dbReference type="SUPFAM" id="SSF56801">
    <property type="entry name" value="Acetyl-CoA synthetase-like"/>
    <property type="match status" value="1"/>
</dbReference>
<proteinExistence type="predicted"/>
<reference evidence="2" key="1">
    <citation type="submission" date="2020-10" db="EMBL/GenBank/DDBJ databases">
        <title>Connecting structure to function with the recovery of over 1000 high-quality activated sludge metagenome-assembled genomes encoding full-length rRNA genes using long-read sequencing.</title>
        <authorList>
            <person name="Singleton C.M."/>
            <person name="Petriglieri F."/>
            <person name="Kristensen J.M."/>
            <person name="Kirkegaard R.H."/>
            <person name="Michaelsen T.Y."/>
            <person name="Andersen M.H."/>
            <person name="Karst S.M."/>
            <person name="Dueholm M.S."/>
            <person name="Nielsen P.H."/>
            <person name="Albertsen M."/>
        </authorList>
    </citation>
    <scope>NUCLEOTIDE SEQUENCE</scope>
    <source>
        <strain evidence="2">OdNE_18-Q3-R46-58_BAT3C.305</strain>
    </source>
</reference>
<comment type="caution">
    <text evidence="2">The sequence shown here is derived from an EMBL/GenBank/DDBJ whole genome shotgun (WGS) entry which is preliminary data.</text>
</comment>
<accession>A0A9D7QPE8</accession>
<protein>
    <recommendedName>
        <fullName evidence="1">AMP-binding enzyme C-terminal domain-containing protein</fullName>
    </recommendedName>
</protein>
<dbReference type="InterPro" id="IPR025110">
    <property type="entry name" value="AMP-bd_C"/>
</dbReference>
<dbReference type="EMBL" id="JADKBR010000019">
    <property type="protein sequence ID" value="MBK8891905.1"/>
    <property type="molecule type" value="Genomic_DNA"/>
</dbReference>
<dbReference type="Pfam" id="PF13193">
    <property type="entry name" value="AMP-binding_C"/>
    <property type="match status" value="1"/>
</dbReference>
<dbReference type="Proteomes" id="UP000808146">
    <property type="component" value="Unassembled WGS sequence"/>
</dbReference>
<name>A0A9D7QPE8_9RHOO</name>
<feature type="domain" description="AMP-binding enzyme C-terminal" evidence="1">
    <location>
        <begin position="17"/>
        <end position="47"/>
    </location>
</feature>
<evidence type="ECO:0000313" key="3">
    <source>
        <dbReference type="Proteomes" id="UP000808146"/>
    </source>
</evidence>
<sequence>MGPLPRVPNGSNGCPSEVEQVIWGHPAVPDSAVIGVPDEEWSEAVKAPKSIDFVAALPRSPGGKVLNEDLRQQYWHDATRKI</sequence>
<dbReference type="Gene3D" id="3.30.300.30">
    <property type="match status" value="1"/>
</dbReference>
<dbReference type="InterPro" id="IPR045851">
    <property type="entry name" value="AMP-bd_C_sf"/>
</dbReference>